<keyword evidence="4 9" id="KW-0812">Transmembrane</keyword>
<feature type="transmembrane region" description="Helical" evidence="9">
    <location>
        <begin position="12"/>
        <end position="32"/>
    </location>
</feature>
<dbReference type="PANTHER" id="PTHR43029:SF10">
    <property type="entry name" value="AMMONIUM TRANSPORTER MEP2"/>
    <property type="match status" value="1"/>
</dbReference>
<protein>
    <recommendedName>
        <fullName evidence="8 9">Ammonium transporter</fullName>
    </recommendedName>
</protein>
<keyword evidence="3 9" id="KW-0813">Transport</keyword>
<accession>A0ABV1KK45</accession>
<feature type="transmembrane region" description="Helical" evidence="9">
    <location>
        <begin position="129"/>
        <end position="150"/>
    </location>
</feature>
<dbReference type="InterPro" id="IPR018047">
    <property type="entry name" value="Ammonium_transpt_CS"/>
</dbReference>
<evidence type="ECO:0000313" key="13">
    <source>
        <dbReference type="Proteomes" id="UP001494902"/>
    </source>
</evidence>
<feature type="transmembrane region" description="Helical" evidence="9">
    <location>
        <begin position="170"/>
        <end position="188"/>
    </location>
</feature>
<evidence type="ECO:0000256" key="4">
    <source>
        <dbReference type="ARBA" id="ARBA00022692"/>
    </source>
</evidence>
<name>A0ABV1KK45_9PSEU</name>
<organism evidence="12 13">
    <name type="scientific">Pseudonocardia nematodicida</name>
    <dbReference type="NCBI Taxonomy" id="1206997"/>
    <lineage>
        <taxon>Bacteria</taxon>
        <taxon>Bacillati</taxon>
        <taxon>Actinomycetota</taxon>
        <taxon>Actinomycetes</taxon>
        <taxon>Pseudonocardiales</taxon>
        <taxon>Pseudonocardiaceae</taxon>
        <taxon>Pseudonocardia</taxon>
    </lineage>
</organism>
<feature type="transmembrane region" description="Helical" evidence="9">
    <location>
        <begin position="361"/>
        <end position="382"/>
    </location>
</feature>
<dbReference type="InterPro" id="IPR029020">
    <property type="entry name" value="Ammonium/urea_transptr"/>
</dbReference>
<comment type="subcellular location">
    <subcellularLocation>
        <location evidence="9">Cell membrane</location>
        <topology evidence="9">Multi-pass membrane protein</topology>
    </subcellularLocation>
    <subcellularLocation>
        <location evidence="1">Membrane</location>
        <topology evidence="1">Multi-pass membrane protein</topology>
    </subcellularLocation>
</comment>
<feature type="domain" description="Ammonium transporter AmtB-like" evidence="11">
    <location>
        <begin position="10"/>
        <end position="409"/>
    </location>
</feature>
<feature type="transmembrane region" description="Helical" evidence="9">
    <location>
        <begin position="100"/>
        <end position="122"/>
    </location>
</feature>
<sequence length="442" mass="45356">MEGLNSGDTAWILTCAAFVMLMTPGLALFYAGQAGAKSVLNMMMMVFSALGVVGVLWILYGYSMVFGPDIGLGLLGNPASYFGLTAILENDEASELVPTLAIVGFQAMFAILTTALIAGAAASRMKFGAWILFSALWATLVYFPVAHWVFDLDQGWIATSLGALDFAGGTAVHINAGVAALVLCIIMGKRRNWPREAARPHNLTMVMLGAGLLWFGWFGFNAGSAGAADWAAGFAFTNTVAATAAAILGWLLYERIRYGKATSLGAASGIVAGLVAITPAAAAISPIGALIVGGIAGVLSAWAVGLKYKLGYDDSFDVVGVHLVAGLWGTVAIGFFGTAVAPDATDGLFYGGGVTQLGIQVLAALATIVYCAVVTTIIVLVVKATLGLRVDDDEELAGIDEGQHAETGYEFSGLRGGSGLSTATAPTTGSAPSEAPTATKEG</sequence>
<evidence type="ECO:0000313" key="12">
    <source>
        <dbReference type="EMBL" id="MEQ3554822.1"/>
    </source>
</evidence>
<keyword evidence="6 9" id="KW-0472">Membrane</keyword>
<dbReference type="PANTHER" id="PTHR43029">
    <property type="entry name" value="AMMONIUM TRANSPORTER MEP2"/>
    <property type="match status" value="1"/>
</dbReference>
<evidence type="ECO:0000256" key="6">
    <source>
        <dbReference type="ARBA" id="ARBA00023136"/>
    </source>
</evidence>
<dbReference type="NCBIfam" id="TIGR00836">
    <property type="entry name" value="amt"/>
    <property type="match status" value="1"/>
</dbReference>
<keyword evidence="5 9" id="KW-1133">Transmembrane helix</keyword>
<proteinExistence type="inferred from homology"/>
<keyword evidence="7 9" id="KW-0924">Ammonia transport</keyword>
<evidence type="ECO:0000256" key="10">
    <source>
        <dbReference type="SAM" id="MobiDB-lite"/>
    </source>
</evidence>
<feature type="transmembrane region" description="Helical" evidence="9">
    <location>
        <begin position="264"/>
        <end position="281"/>
    </location>
</feature>
<feature type="transmembrane region" description="Helical" evidence="9">
    <location>
        <begin position="200"/>
        <end position="218"/>
    </location>
</feature>
<keyword evidence="13" id="KW-1185">Reference proteome</keyword>
<evidence type="ECO:0000256" key="5">
    <source>
        <dbReference type="ARBA" id="ARBA00022989"/>
    </source>
</evidence>
<evidence type="ECO:0000256" key="3">
    <source>
        <dbReference type="ARBA" id="ARBA00022448"/>
    </source>
</evidence>
<dbReference type="PROSITE" id="PS01219">
    <property type="entry name" value="AMMONIUM_TRANSP"/>
    <property type="match status" value="1"/>
</dbReference>
<feature type="transmembrane region" description="Helical" evidence="9">
    <location>
        <begin position="287"/>
        <end position="306"/>
    </location>
</feature>
<evidence type="ECO:0000256" key="1">
    <source>
        <dbReference type="ARBA" id="ARBA00004141"/>
    </source>
</evidence>
<evidence type="ECO:0000256" key="9">
    <source>
        <dbReference type="RuleBase" id="RU362002"/>
    </source>
</evidence>
<feature type="transmembrane region" description="Helical" evidence="9">
    <location>
        <begin position="230"/>
        <end position="252"/>
    </location>
</feature>
<feature type="transmembrane region" description="Helical" evidence="9">
    <location>
        <begin position="39"/>
        <end position="60"/>
    </location>
</feature>
<feature type="compositionally biased region" description="Low complexity" evidence="10">
    <location>
        <begin position="420"/>
        <end position="442"/>
    </location>
</feature>
<gene>
    <name evidence="12" type="ORF">WIS52_30535</name>
</gene>
<comment type="caution">
    <text evidence="12">The sequence shown here is derived from an EMBL/GenBank/DDBJ whole genome shotgun (WGS) entry which is preliminary data.</text>
</comment>
<dbReference type="SUPFAM" id="SSF111352">
    <property type="entry name" value="Ammonium transporter"/>
    <property type="match status" value="1"/>
</dbReference>
<dbReference type="InterPro" id="IPR024041">
    <property type="entry name" value="NH4_transpt_AmtB-like_dom"/>
</dbReference>
<comment type="similarity">
    <text evidence="2 9">Belongs to the ammonia transporter channel (TC 1.A.11.2) family.</text>
</comment>
<evidence type="ECO:0000259" key="11">
    <source>
        <dbReference type="Pfam" id="PF00909"/>
    </source>
</evidence>
<evidence type="ECO:0000256" key="2">
    <source>
        <dbReference type="ARBA" id="ARBA00005887"/>
    </source>
</evidence>
<dbReference type="InterPro" id="IPR001905">
    <property type="entry name" value="Ammonium_transpt"/>
</dbReference>
<dbReference type="Gene3D" id="1.10.3430.10">
    <property type="entry name" value="Ammonium transporter AmtB like domains"/>
    <property type="match status" value="1"/>
</dbReference>
<feature type="region of interest" description="Disordered" evidence="10">
    <location>
        <begin position="409"/>
        <end position="442"/>
    </location>
</feature>
<feature type="transmembrane region" description="Helical" evidence="9">
    <location>
        <begin position="318"/>
        <end position="341"/>
    </location>
</feature>
<dbReference type="EMBL" id="JBEDNQ010000018">
    <property type="protein sequence ID" value="MEQ3554822.1"/>
    <property type="molecule type" value="Genomic_DNA"/>
</dbReference>
<evidence type="ECO:0000256" key="7">
    <source>
        <dbReference type="ARBA" id="ARBA00023177"/>
    </source>
</evidence>
<reference evidence="12 13" key="1">
    <citation type="submission" date="2024-03" db="EMBL/GenBank/DDBJ databases">
        <title>Draft genome sequence of Pseudonocardia nematodicida JCM 31783.</title>
        <authorList>
            <person name="Butdee W."/>
            <person name="Duangmal K."/>
        </authorList>
    </citation>
    <scope>NUCLEOTIDE SEQUENCE [LARGE SCALE GENOMIC DNA]</scope>
    <source>
        <strain evidence="12 13">JCM 31783</strain>
    </source>
</reference>
<dbReference type="Proteomes" id="UP001494902">
    <property type="component" value="Unassembled WGS sequence"/>
</dbReference>
<dbReference type="Pfam" id="PF00909">
    <property type="entry name" value="Ammonium_transp"/>
    <property type="match status" value="1"/>
</dbReference>
<evidence type="ECO:0000256" key="8">
    <source>
        <dbReference type="ARBA" id="ARBA00050025"/>
    </source>
</evidence>